<dbReference type="Gene3D" id="3.30.200.20">
    <property type="entry name" value="Phosphorylase Kinase, domain 1"/>
    <property type="match status" value="1"/>
</dbReference>
<evidence type="ECO:0000256" key="6">
    <source>
        <dbReference type="ARBA" id="ARBA00022840"/>
    </source>
</evidence>
<name>A0A6J4MRT8_9ACTN</name>
<evidence type="ECO:0000259" key="9">
    <source>
        <dbReference type="PROSITE" id="PS50011"/>
    </source>
</evidence>
<protein>
    <recommendedName>
        <fullName evidence="1">non-specific serine/threonine protein kinase</fullName>
        <ecNumber evidence="1">2.7.11.1</ecNumber>
    </recommendedName>
</protein>
<keyword evidence="6 7" id="KW-0067">ATP-binding</keyword>
<feature type="region of interest" description="Disordered" evidence="8">
    <location>
        <begin position="275"/>
        <end position="307"/>
    </location>
</feature>
<organism evidence="10">
    <name type="scientific">uncultured Nocardioides sp</name>
    <dbReference type="NCBI Taxonomy" id="198441"/>
    <lineage>
        <taxon>Bacteria</taxon>
        <taxon>Bacillati</taxon>
        <taxon>Actinomycetota</taxon>
        <taxon>Actinomycetes</taxon>
        <taxon>Propionibacteriales</taxon>
        <taxon>Nocardioidaceae</taxon>
        <taxon>Nocardioides</taxon>
        <taxon>environmental samples</taxon>
    </lineage>
</organism>
<gene>
    <name evidence="10" type="ORF">AVDCRST_MAG32-88</name>
</gene>
<dbReference type="InterPro" id="IPR008271">
    <property type="entry name" value="Ser/Thr_kinase_AS"/>
</dbReference>
<sequence>MSVPSRLGRYPVRRRIGAGAFATVWLAYDEQLDCPVAIKVLADNWTEDLHVRQRFIEEGRFLRKVESPHIVPVYDAGELDDSRPFLVMAYADQGTLSDRLDLEPLSAAQALHVINQVGAGLHALHRRGVLHRDVKPANVLFRTVEVDGEPQVSAMLGDLGLGKAMDMSSRLTMIGGTPSFIAPEQAQGEQLDGRADQYSLAALAFLLLAGRAAYDHASISAAAHPGPPPALDNGLPDAAETALAKALATDREERYADVPAFLEALGSALVDHAEEPPTWIPVDEELTRPAPRPDPEDSDRPRPPRSRRVLVGAGVAALVGGLLTGFVAERLLVTERTISTDSISVTVPDDWTAVDLDPWLPPGGGVDQPAVAAGDAAGWNGTADPGEGVFIGVLPGESLPATVPQHPECETVRPADIDRRDGDDYLTVEFRDCSGGDITIERVVQVTASRLMWVQVRAADRGVANQVLDSVRFSGL</sequence>
<dbReference type="PANTHER" id="PTHR43289">
    <property type="entry name" value="MITOGEN-ACTIVATED PROTEIN KINASE KINASE KINASE 20-RELATED"/>
    <property type="match status" value="1"/>
</dbReference>
<keyword evidence="5" id="KW-0418">Kinase</keyword>
<dbReference type="EMBL" id="CADCUM010000005">
    <property type="protein sequence ID" value="CAA9367062.1"/>
    <property type="molecule type" value="Genomic_DNA"/>
</dbReference>
<dbReference type="SMART" id="SM00220">
    <property type="entry name" value="S_TKc"/>
    <property type="match status" value="1"/>
</dbReference>
<dbReference type="PROSITE" id="PS00108">
    <property type="entry name" value="PROTEIN_KINASE_ST"/>
    <property type="match status" value="1"/>
</dbReference>
<feature type="binding site" evidence="7">
    <location>
        <position position="39"/>
    </location>
    <ligand>
        <name>ATP</name>
        <dbReference type="ChEBI" id="CHEBI:30616"/>
    </ligand>
</feature>
<dbReference type="PROSITE" id="PS50011">
    <property type="entry name" value="PROTEIN_KINASE_DOM"/>
    <property type="match status" value="1"/>
</dbReference>
<evidence type="ECO:0000256" key="1">
    <source>
        <dbReference type="ARBA" id="ARBA00012513"/>
    </source>
</evidence>
<proteinExistence type="predicted"/>
<reference evidence="10" key="1">
    <citation type="submission" date="2020-02" db="EMBL/GenBank/DDBJ databases">
        <authorList>
            <person name="Meier V. D."/>
        </authorList>
    </citation>
    <scope>NUCLEOTIDE SEQUENCE</scope>
    <source>
        <strain evidence="10">AVDCRST_MAG32</strain>
    </source>
</reference>
<keyword evidence="4 7" id="KW-0547">Nucleotide-binding</keyword>
<dbReference type="InterPro" id="IPR011009">
    <property type="entry name" value="Kinase-like_dom_sf"/>
</dbReference>
<dbReference type="EC" id="2.7.11.1" evidence="1"/>
<evidence type="ECO:0000256" key="2">
    <source>
        <dbReference type="ARBA" id="ARBA00022527"/>
    </source>
</evidence>
<evidence type="ECO:0000256" key="5">
    <source>
        <dbReference type="ARBA" id="ARBA00022777"/>
    </source>
</evidence>
<dbReference type="GO" id="GO:0005524">
    <property type="term" value="F:ATP binding"/>
    <property type="evidence" value="ECO:0007669"/>
    <property type="project" value="UniProtKB-UniRule"/>
</dbReference>
<dbReference type="PANTHER" id="PTHR43289:SF6">
    <property type="entry name" value="SERINE_THREONINE-PROTEIN KINASE NEKL-3"/>
    <property type="match status" value="1"/>
</dbReference>
<evidence type="ECO:0000256" key="3">
    <source>
        <dbReference type="ARBA" id="ARBA00022679"/>
    </source>
</evidence>
<dbReference type="SUPFAM" id="SSF56112">
    <property type="entry name" value="Protein kinase-like (PK-like)"/>
    <property type="match status" value="1"/>
</dbReference>
<evidence type="ECO:0000313" key="10">
    <source>
        <dbReference type="EMBL" id="CAA9367062.1"/>
    </source>
</evidence>
<feature type="domain" description="Protein kinase" evidence="9">
    <location>
        <begin position="10"/>
        <end position="270"/>
    </location>
</feature>
<dbReference type="GO" id="GO:0004674">
    <property type="term" value="F:protein serine/threonine kinase activity"/>
    <property type="evidence" value="ECO:0007669"/>
    <property type="project" value="UniProtKB-KW"/>
</dbReference>
<keyword evidence="2" id="KW-0723">Serine/threonine-protein kinase</keyword>
<dbReference type="AlphaFoldDB" id="A0A6J4MRT8"/>
<evidence type="ECO:0000256" key="4">
    <source>
        <dbReference type="ARBA" id="ARBA00022741"/>
    </source>
</evidence>
<evidence type="ECO:0000256" key="7">
    <source>
        <dbReference type="PROSITE-ProRule" id="PRU10141"/>
    </source>
</evidence>
<dbReference type="CDD" id="cd14014">
    <property type="entry name" value="STKc_PknB_like"/>
    <property type="match status" value="1"/>
</dbReference>
<feature type="compositionally biased region" description="Basic and acidic residues" evidence="8">
    <location>
        <begin position="285"/>
        <end position="302"/>
    </location>
</feature>
<dbReference type="Pfam" id="PF00069">
    <property type="entry name" value="Pkinase"/>
    <property type="match status" value="1"/>
</dbReference>
<dbReference type="PROSITE" id="PS00107">
    <property type="entry name" value="PROTEIN_KINASE_ATP"/>
    <property type="match status" value="1"/>
</dbReference>
<keyword evidence="3" id="KW-0808">Transferase</keyword>
<accession>A0A6J4MRT8</accession>
<dbReference type="InterPro" id="IPR017441">
    <property type="entry name" value="Protein_kinase_ATP_BS"/>
</dbReference>
<dbReference type="InterPro" id="IPR000719">
    <property type="entry name" value="Prot_kinase_dom"/>
</dbReference>
<dbReference type="Gene3D" id="1.10.510.10">
    <property type="entry name" value="Transferase(Phosphotransferase) domain 1"/>
    <property type="match status" value="1"/>
</dbReference>
<evidence type="ECO:0000256" key="8">
    <source>
        <dbReference type="SAM" id="MobiDB-lite"/>
    </source>
</evidence>